<dbReference type="EMBL" id="AZEC01000013">
    <property type="protein sequence ID" value="KRL11107.1"/>
    <property type="molecule type" value="Genomic_DNA"/>
</dbReference>
<name>A0A0R1N307_9LACO</name>
<dbReference type="Proteomes" id="UP000051330">
    <property type="component" value="Unassembled WGS sequence"/>
</dbReference>
<feature type="transmembrane region" description="Helical" evidence="1">
    <location>
        <begin position="52"/>
        <end position="73"/>
    </location>
</feature>
<keyword evidence="1" id="KW-0472">Membrane</keyword>
<keyword evidence="1" id="KW-0812">Transmembrane</keyword>
<feature type="transmembrane region" description="Helical" evidence="1">
    <location>
        <begin position="134"/>
        <end position="154"/>
    </location>
</feature>
<keyword evidence="1" id="KW-1133">Transmembrane helix</keyword>
<accession>A0A0R1N307</accession>
<evidence type="ECO:0000313" key="2">
    <source>
        <dbReference type="EMBL" id="KRL11107.1"/>
    </source>
</evidence>
<organism evidence="2 3">
    <name type="scientific">Schleiferilactobacillus perolens DSM 12744</name>
    <dbReference type="NCBI Taxonomy" id="1423792"/>
    <lineage>
        <taxon>Bacteria</taxon>
        <taxon>Bacillati</taxon>
        <taxon>Bacillota</taxon>
        <taxon>Bacilli</taxon>
        <taxon>Lactobacillales</taxon>
        <taxon>Lactobacillaceae</taxon>
        <taxon>Schleiferilactobacillus</taxon>
    </lineage>
</organism>
<feature type="transmembrane region" description="Helical" evidence="1">
    <location>
        <begin position="26"/>
        <end position="46"/>
    </location>
</feature>
<evidence type="ECO:0008006" key="4">
    <source>
        <dbReference type="Google" id="ProtNLM"/>
    </source>
</evidence>
<comment type="caution">
    <text evidence="2">The sequence shown here is derived from an EMBL/GenBank/DDBJ whole genome shotgun (WGS) entry which is preliminary data.</text>
</comment>
<dbReference type="PATRIC" id="fig|1423792.3.peg.849"/>
<feature type="transmembrane region" description="Helical" evidence="1">
    <location>
        <begin position="105"/>
        <end position="128"/>
    </location>
</feature>
<protein>
    <recommendedName>
        <fullName evidence="4">Peptidase M50 domain-containing protein</fullName>
    </recommendedName>
</protein>
<keyword evidence="3" id="KW-1185">Reference proteome</keyword>
<dbReference type="AlphaFoldDB" id="A0A0R1N307"/>
<evidence type="ECO:0000313" key="3">
    <source>
        <dbReference type="Proteomes" id="UP000051330"/>
    </source>
</evidence>
<dbReference type="RefSeq" id="WP_057821824.1">
    <property type="nucleotide sequence ID" value="NZ_AZEC01000013.1"/>
</dbReference>
<sequence length="344" mass="38388">MKELIDTATGSGINTIMAAMTGRPSWATYALLFIVFVGTIPIQIVVHEAGHVIFGWLTGYRLVSIRLGSLVYFKTDAGWRFGRQKIAGTGGQALMRPPDKSPLPYRLYLCGGLLSNGVFTIIGGIALSPWRVMAIWWVLASVALILMNGIPAGFNDAQALRIVHREPGNQQLLAIQLTANALLMAGYRYADLPKTLYRPVRTKQRTYFNDFQLFLEAAYDQEMGNYAQAAEILQTAFEDDQEMVPIYAAELKQQLLLMLLLSDPQNSLIPELWADVSQQAGAHQRQRLIIQAVYAWYINHDGDQAKEALAKAQKLPAEPIRADQEIFTRFNEQLTADINKETTA</sequence>
<dbReference type="STRING" id="1423792.FD09_GL000835"/>
<reference evidence="2 3" key="1">
    <citation type="journal article" date="2015" name="Genome Announc.">
        <title>Expanding the biotechnology potential of lactobacilli through comparative genomics of 213 strains and associated genera.</title>
        <authorList>
            <person name="Sun Z."/>
            <person name="Harris H.M."/>
            <person name="McCann A."/>
            <person name="Guo C."/>
            <person name="Argimon S."/>
            <person name="Zhang W."/>
            <person name="Yang X."/>
            <person name="Jeffery I.B."/>
            <person name="Cooney J.C."/>
            <person name="Kagawa T.F."/>
            <person name="Liu W."/>
            <person name="Song Y."/>
            <person name="Salvetti E."/>
            <person name="Wrobel A."/>
            <person name="Rasinkangas P."/>
            <person name="Parkhill J."/>
            <person name="Rea M.C."/>
            <person name="O'Sullivan O."/>
            <person name="Ritari J."/>
            <person name="Douillard F.P."/>
            <person name="Paul Ross R."/>
            <person name="Yang R."/>
            <person name="Briner A.E."/>
            <person name="Felis G.E."/>
            <person name="de Vos W.M."/>
            <person name="Barrangou R."/>
            <person name="Klaenhammer T.R."/>
            <person name="Caufield P.W."/>
            <person name="Cui Y."/>
            <person name="Zhang H."/>
            <person name="O'Toole P.W."/>
        </authorList>
    </citation>
    <scope>NUCLEOTIDE SEQUENCE [LARGE SCALE GENOMIC DNA]</scope>
    <source>
        <strain evidence="2 3">DSM 12744</strain>
    </source>
</reference>
<gene>
    <name evidence="2" type="ORF">FD09_GL000835</name>
</gene>
<dbReference type="OrthoDB" id="1069985at2"/>
<evidence type="ECO:0000256" key="1">
    <source>
        <dbReference type="SAM" id="Phobius"/>
    </source>
</evidence>
<proteinExistence type="predicted"/>